<proteinExistence type="predicted"/>
<dbReference type="InParanoid" id="A0A066W0R4"/>
<dbReference type="RefSeq" id="XP_013243904.1">
    <property type="nucleotide sequence ID" value="XM_013388450.1"/>
</dbReference>
<dbReference type="HOGENOM" id="CLU_2414848_0_0_1"/>
<sequence>MARDNRESRGGSTISLPPVFTPHGVTNHAQATTGKWRHKDQDHAEWRNGEKERERALANRVDRPEQKEESEEGGKNEEGEEGEREECGTVIE</sequence>
<keyword evidence="3" id="KW-1185">Reference proteome</keyword>
<accession>A0A066W0R4</accession>
<dbReference type="GeneID" id="25264267"/>
<feature type="compositionally biased region" description="Basic and acidic residues" evidence="1">
    <location>
        <begin position="39"/>
        <end position="77"/>
    </location>
</feature>
<gene>
    <name evidence="2" type="ORF">K437DRAFT_255847</name>
</gene>
<comment type="caution">
    <text evidence="2">The sequence shown here is derived from an EMBL/GenBank/DDBJ whole genome shotgun (WGS) entry which is preliminary data.</text>
</comment>
<dbReference type="EMBL" id="JMSN01000029">
    <property type="protein sequence ID" value="KDN47567.1"/>
    <property type="molecule type" value="Genomic_DNA"/>
</dbReference>
<feature type="region of interest" description="Disordered" evidence="1">
    <location>
        <begin position="1"/>
        <end position="92"/>
    </location>
</feature>
<dbReference type="AlphaFoldDB" id="A0A066W0R4"/>
<dbReference type="Proteomes" id="UP000027361">
    <property type="component" value="Unassembled WGS sequence"/>
</dbReference>
<evidence type="ECO:0000256" key="1">
    <source>
        <dbReference type="SAM" id="MobiDB-lite"/>
    </source>
</evidence>
<reference evidence="2 3" key="1">
    <citation type="submission" date="2014-05" db="EMBL/GenBank/DDBJ databases">
        <title>Draft genome sequence of a rare smut relative, Tilletiaria anomala UBC 951.</title>
        <authorList>
            <consortium name="DOE Joint Genome Institute"/>
            <person name="Toome M."/>
            <person name="Kuo A."/>
            <person name="Henrissat B."/>
            <person name="Lipzen A."/>
            <person name="Tritt A."/>
            <person name="Yoshinaga Y."/>
            <person name="Zane M."/>
            <person name="Barry K."/>
            <person name="Grigoriev I.V."/>
            <person name="Spatafora J.W."/>
            <person name="Aimea M.C."/>
        </authorList>
    </citation>
    <scope>NUCLEOTIDE SEQUENCE [LARGE SCALE GENOMIC DNA]</scope>
    <source>
        <strain evidence="2 3">UBC 951</strain>
    </source>
</reference>
<evidence type="ECO:0000313" key="2">
    <source>
        <dbReference type="EMBL" id="KDN47567.1"/>
    </source>
</evidence>
<organism evidence="2 3">
    <name type="scientific">Tilletiaria anomala (strain ATCC 24038 / CBS 436.72 / UBC 951)</name>
    <dbReference type="NCBI Taxonomy" id="1037660"/>
    <lineage>
        <taxon>Eukaryota</taxon>
        <taxon>Fungi</taxon>
        <taxon>Dikarya</taxon>
        <taxon>Basidiomycota</taxon>
        <taxon>Ustilaginomycotina</taxon>
        <taxon>Exobasidiomycetes</taxon>
        <taxon>Georgefischeriales</taxon>
        <taxon>Tilletiariaceae</taxon>
        <taxon>Tilletiaria</taxon>
    </lineage>
</organism>
<name>A0A066W0R4_TILAU</name>
<evidence type="ECO:0000313" key="3">
    <source>
        <dbReference type="Proteomes" id="UP000027361"/>
    </source>
</evidence>
<protein>
    <submittedName>
        <fullName evidence="2">Uncharacterized protein</fullName>
    </submittedName>
</protein>